<evidence type="ECO:0000313" key="3">
    <source>
        <dbReference type="Proteomes" id="UP000224101"/>
    </source>
</evidence>
<evidence type="ECO:0000256" key="1">
    <source>
        <dbReference type="SAM" id="MobiDB-lite"/>
    </source>
</evidence>
<dbReference type="GeneID" id="40085771"/>
<name>A0A218M2U2_9CAUD</name>
<feature type="region of interest" description="Disordered" evidence="1">
    <location>
        <begin position="122"/>
        <end position="144"/>
    </location>
</feature>
<dbReference type="Proteomes" id="UP000224101">
    <property type="component" value="Segment"/>
</dbReference>
<accession>A0A218M2U2</accession>
<keyword evidence="3" id="KW-1185">Reference proteome</keyword>
<protein>
    <submittedName>
        <fullName evidence="2">Uncharacterized protein</fullName>
    </submittedName>
</protein>
<organism evidence="2 3">
    <name type="scientific">Acidovorax phage ACP17</name>
    <dbReference type="NCBI Taxonomy" id="2010329"/>
    <lineage>
        <taxon>Viruses</taxon>
        <taxon>Duplodnaviria</taxon>
        <taxon>Heunggongvirae</taxon>
        <taxon>Uroviricota</taxon>
        <taxon>Caudoviricetes</taxon>
        <taxon>Busanvirus</taxon>
        <taxon>Busanvirus ACP17</taxon>
    </lineage>
</organism>
<evidence type="ECO:0000313" key="2">
    <source>
        <dbReference type="EMBL" id="ASD50365.1"/>
    </source>
</evidence>
<reference evidence="2 3" key="1">
    <citation type="submission" date="2017-08" db="EMBL/GenBank/DDBJ databases">
        <title>Characterization and complete genome sequence of novel bacteriophage infecting the causal agent of bacterial fruit blotch, Acidovorax citrulli.</title>
        <authorList>
            <person name="Midani A.R."/>
            <person name="Park S.-H."/>
            <person name="Choi T.-J."/>
        </authorList>
    </citation>
    <scope>NUCLEOTIDE SEQUENCE [LARGE SCALE GENOMIC DNA]</scope>
</reference>
<dbReference type="KEGG" id="vg:40085771"/>
<dbReference type="RefSeq" id="YP_009609686.1">
    <property type="nucleotide sequence ID" value="NC_041997.1"/>
</dbReference>
<sequence>MSTEAFTLPAGTYYVGDPCYAFSHQTDTWDKLLGLSDTFEKNVVDLDGKHVAGFGTMYGDGIYNGFPVDAGLIGCVHEDLIEDNSTFRSSPNCGRLVTFDEPFTVQGYPNGDIRIGHITVETGDDASDEDYDPDRDDNDFTGPW</sequence>
<dbReference type="EMBL" id="KY979132">
    <property type="protein sequence ID" value="ASD50365.1"/>
    <property type="molecule type" value="Genomic_DNA"/>
</dbReference>
<proteinExistence type="predicted"/>